<proteinExistence type="predicted"/>
<sequence>MGIAWSILQEVFPPAPKFTTDDIPDMSGKVVFVTGANAGIGKETARHGYGTHRGYGGDGYGGYGYGAQDKTWKKVGAINAASMNIEGCEVEEEEANCKIVLFISCSLDPARGYLRHRGYPIIPRVARVGVYPQPVRVWIAARDKAKGEAAVKELKERTGNDAHLLLMNLANLKSIKAAAEEFLSGVMTPPVDMLTDDGYDLQFGTNVLGHFYFTKLLMPLLLATAKISPDGAARVVNTSSNAHWFGGFNFDTFKDGPARRKMSAFQLYGQSKTGNIILSAELKRRYGDQGLVSTSLNPGGIKTELLRHTTTFSQWIGNMMFKDVSFGALTQLYAGTTPDGVALNGMYLVPWARIGVSLANDSPQLGRELWTWLEEQVESV</sequence>
<accession>A0ACB8BFG7</accession>
<name>A0ACB8BFG7_9AGAM</name>
<protein>
    <submittedName>
        <fullName evidence="1">NAD(P)-binding protein</fullName>
    </submittedName>
</protein>
<comment type="caution">
    <text evidence="1">The sequence shown here is derived from an EMBL/GenBank/DDBJ whole genome shotgun (WGS) entry which is preliminary data.</text>
</comment>
<evidence type="ECO:0000313" key="1">
    <source>
        <dbReference type="EMBL" id="KAH7924207.1"/>
    </source>
</evidence>
<organism evidence="1 2">
    <name type="scientific">Leucogyrophana mollusca</name>
    <dbReference type="NCBI Taxonomy" id="85980"/>
    <lineage>
        <taxon>Eukaryota</taxon>
        <taxon>Fungi</taxon>
        <taxon>Dikarya</taxon>
        <taxon>Basidiomycota</taxon>
        <taxon>Agaricomycotina</taxon>
        <taxon>Agaricomycetes</taxon>
        <taxon>Agaricomycetidae</taxon>
        <taxon>Boletales</taxon>
        <taxon>Boletales incertae sedis</taxon>
        <taxon>Leucogyrophana</taxon>
    </lineage>
</organism>
<gene>
    <name evidence="1" type="ORF">BV22DRAFT_1047663</name>
</gene>
<dbReference type="Proteomes" id="UP000790709">
    <property type="component" value="Unassembled WGS sequence"/>
</dbReference>
<reference evidence="1" key="1">
    <citation type="journal article" date="2021" name="New Phytol.">
        <title>Evolutionary innovations through gain and loss of genes in the ectomycorrhizal Boletales.</title>
        <authorList>
            <person name="Wu G."/>
            <person name="Miyauchi S."/>
            <person name="Morin E."/>
            <person name="Kuo A."/>
            <person name="Drula E."/>
            <person name="Varga T."/>
            <person name="Kohler A."/>
            <person name="Feng B."/>
            <person name="Cao Y."/>
            <person name="Lipzen A."/>
            <person name="Daum C."/>
            <person name="Hundley H."/>
            <person name="Pangilinan J."/>
            <person name="Johnson J."/>
            <person name="Barry K."/>
            <person name="LaButti K."/>
            <person name="Ng V."/>
            <person name="Ahrendt S."/>
            <person name="Min B."/>
            <person name="Choi I.G."/>
            <person name="Park H."/>
            <person name="Plett J.M."/>
            <person name="Magnuson J."/>
            <person name="Spatafora J.W."/>
            <person name="Nagy L.G."/>
            <person name="Henrissat B."/>
            <person name="Grigoriev I.V."/>
            <person name="Yang Z.L."/>
            <person name="Xu J."/>
            <person name="Martin F.M."/>
        </authorList>
    </citation>
    <scope>NUCLEOTIDE SEQUENCE</scope>
    <source>
        <strain evidence="1">KUC20120723A-06</strain>
    </source>
</reference>
<dbReference type="EMBL" id="MU266431">
    <property type="protein sequence ID" value="KAH7924207.1"/>
    <property type="molecule type" value="Genomic_DNA"/>
</dbReference>
<evidence type="ECO:0000313" key="2">
    <source>
        <dbReference type="Proteomes" id="UP000790709"/>
    </source>
</evidence>
<keyword evidence="2" id="KW-1185">Reference proteome</keyword>